<feature type="active site" description="Charge relay system" evidence="5">
    <location>
        <position position="67"/>
    </location>
</feature>
<accession>A0A1H0VGW1</accession>
<dbReference type="PRINTS" id="PR00723">
    <property type="entry name" value="SUBTILISIN"/>
</dbReference>
<dbReference type="Proteomes" id="UP000199651">
    <property type="component" value="Unassembled WGS sequence"/>
</dbReference>
<dbReference type="PANTHER" id="PTHR43806:SF11">
    <property type="entry name" value="CEREVISIN-RELATED"/>
    <property type="match status" value="1"/>
</dbReference>
<dbReference type="Pfam" id="PF00082">
    <property type="entry name" value="Peptidase_S8"/>
    <property type="match status" value="1"/>
</dbReference>
<evidence type="ECO:0000313" key="8">
    <source>
        <dbReference type="Proteomes" id="UP000199651"/>
    </source>
</evidence>
<dbReference type="InterPro" id="IPR036852">
    <property type="entry name" value="Peptidase_S8/S53_dom_sf"/>
</dbReference>
<dbReference type="PANTHER" id="PTHR43806">
    <property type="entry name" value="PEPTIDASE S8"/>
    <property type="match status" value="1"/>
</dbReference>
<sequence>MSGVHTGTPALVLTGLDRLMAWSVGDPAIRVGVLDGPAVLDHPELAAPITEVRPGACAVTSSAACGHGTLVAGVLGARRGTAAPGLVPRCPLLLRPIFTEDGAPTAPAVLADGIVECVAAGARIINVSAAFTGAAPSGAHFLTEALDHAARSGVLVVAATGNESRLGGSPLTTHPWVIPVTACDDTGAPLAASNLGGSIARTGVRAPGARLVSLSASGGFAAFGGTSAAAPLVTGAIALAWSLAPHVDAATVRAAVRGRSGRGLVPPLLDAVAIHDAVRRS</sequence>
<dbReference type="InterPro" id="IPR015500">
    <property type="entry name" value="Peptidase_S8_subtilisin-rel"/>
</dbReference>
<evidence type="ECO:0000256" key="1">
    <source>
        <dbReference type="ARBA" id="ARBA00011073"/>
    </source>
</evidence>
<dbReference type="PROSITE" id="PS00137">
    <property type="entry name" value="SUBTILASE_HIS"/>
    <property type="match status" value="1"/>
</dbReference>
<feature type="active site" description="Charge relay system" evidence="5">
    <location>
        <position position="227"/>
    </location>
</feature>
<dbReference type="PROSITE" id="PS51892">
    <property type="entry name" value="SUBTILASE"/>
    <property type="match status" value="1"/>
</dbReference>
<evidence type="ECO:0000256" key="5">
    <source>
        <dbReference type="PROSITE-ProRule" id="PRU01240"/>
    </source>
</evidence>
<dbReference type="InterPro" id="IPR050131">
    <property type="entry name" value="Peptidase_S8_subtilisin-like"/>
</dbReference>
<dbReference type="GO" id="GO:0004252">
    <property type="term" value="F:serine-type endopeptidase activity"/>
    <property type="evidence" value="ECO:0007669"/>
    <property type="project" value="UniProtKB-UniRule"/>
</dbReference>
<dbReference type="STRING" id="504798.SAMN05421871_11228"/>
<keyword evidence="4 5" id="KW-0720">Serine protease</keyword>
<dbReference type="RefSeq" id="WP_133794511.1">
    <property type="nucleotide sequence ID" value="NZ_FNDV01000012.1"/>
</dbReference>
<dbReference type="AlphaFoldDB" id="A0A1H0VGW1"/>
<keyword evidence="3 5" id="KW-0378">Hydrolase</keyword>
<dbReference type="PROSITE" id="PS00138">
    <property type="entry name" value="SUBTILASE_SER"/>
    <property type="match status" value="1"/>
</dbReference>
<evidence type="ECO:0000259" key="6">
    <source>
        <dbReference type="Pfam" id="PF00082"/>
    </source>
</evidence>
<gene>
    <name evidence="7" type="ORF">SAMN05192558_11428</name>
</gene>
<comment type="similarity">
    <text evidence="1 5">Belongs to the peptidase S8 family.</text>
</comment>
<dbReference type="GO" id="GO:0006508">
    <property type="term" value="P:proteolysis"/>
    <property type="evidence" value="ECO:0007669"/>
    <property type="project" value="UniProtKB-KW"/>
</dbReference>
<dbReference type="EMBL" id="FNJB01000014">
    <property type="protein sequence ID" value="SDP77782.1"/>
    <property type="molecule type" value="Genomic_DNA"/>
</dbReference>
<protein>
    <submittedName>
        <fullName evidence="7">Subtilase family protein</fullName>
    </submittedName>
</protein>
<dbReference type="OrthoDB" id="9816306at2"/>
<feature type="active site" description="Charge relay system" evidence="5">
    <location>
        <position position="35"/>
    </location>
</feature>
<evidence type="ECO:0000256" key="4">
    <source>
        <dbReference type="ARBA" id="ARBA00022825"/>
    </source>
</evidence>
<evidence type="ECO:0000256" key="2">
    <source>
        <dbReference type="ARBA" id="ARBA00022670"/>
    </source>
</evidence>
<keyword evidence="8" id="KW-1185">Reference proteome</keyword>
<evidence type="ECO:0000313" key="7">
    <source>
        <dbReference type="EMBL" id="SDP77782.1"/>
    </source>
</evidence>
<reference evidence="8" key="1">
    <citation type="submission" date="2016-10" db="EMBL/GenBank/DDBJ databases">
        <authorList>
            <person name="Varghese N."/>
            <person name="Submissions S."/>
        </authorList>
    </citation>
    <scope>NUCLEOTIDE SEQUENCE [LARGE SCALE GENOMIC DNA]</scope>
    <source>
        <strain evidence="8">IBRC-M 10655</strain>
    </source>
</reference>
<evidence type="ECO:0000256" key="3">
    <source>
        <dbReference type="ARBA" id="ARBA00022801"/>
    </source>
</evidence>
<dbReference type="InterPro" id="IPR023828">
    <property type="entry name" value="Peptidase_S8_Ser-AS"/>
</dbReference>
<dbReference type="Gene3D" id="3.40.50.200">
    <property type="entry name" value="Peptidase S8/S53 domain"/>
    <property type="match status" value="1"/>
</dbReference>
<dbReference type="SUPFAM" id="SSF52743">
    <property type="entry name" value="Subtilisin-like"/>
    <property type="match status" value="1"/>
</dbReference>
<dbReference type="InterPro" id="IPR000209">
    <property type="entry name" value="Peptidase_S8/S53_dom"/>
</dbReference>
<name>A0A1H0VGW1_9PSEU</name>
<proteinExistence type="inferred from homology"/>
<keyword evidence="2 5" id="KW-0645">Protease</keyword>
<feature type="domain" description="Peptidase S8/S53" evidence="6">
    <location>
        <begin position="29"/>
        <end position="256"/>
    </location>
</feature>
<dbReference type="InterPro" id="IPR022398">
    <property type="entry name" value="Peptidase_S8_His-AS"/>
</dbReference>
<organism evidence="7 8">
    <name type="scientific">Actinokineospora alba</name>
    <dbReference type="NCBI Taxonomy" id="504798"/>
    <lineage>
        <taxon>Bacteria</taxon>
        <taxon>Bacillati</taxon>
        <taxon>Actinomycetota</taxon>
        <taxon>Actinomycetes</taxon>
        <taxon>Pseudonocardiales</taxon>
        <taxon>Pseudonocardiaceae</taxon>
        <taxon>Actinokineospora</taxon>
    </lineage>
</organism>